<gene>
    <name evidence="1" type="ORF">L1987_08858</name>
</gene>
<sequence>MDYGDRNANEDSATNPSVEYYEKPVLEKELRDAIADEVSAILKATLSMALKEAIKEIEKEKNEARGERLKKETEGPGIIEMRTLRRNQCIVVTTNPSGV</sequence>
<name>A0ACB9JLU4_9ASTR</name>
<keyword evidence="2" id="KW-1185">Reference proteome</keyword>
<protein>
    <submittedName>
        <fullName evidence="1">Uncharacterized protein</fullName>
    </submittedName>
</protein>
<reference evidence="1 2" key="2">
    <citation type="journal article" date="2022" name="Mol. Ecol. Resour.">
        <title>The genomes of chicory, endive, great burdock and yacon provide insights into Asteraceae paleo-polyploidization history and plant inulin production.</title>
        <authorList>
            <person name="Fan W."/>
            <person name="Wang S."/>
            <person name="Wang H."/>
            <person name="Wang A."/>
            <person name="Jiang F."/>
            <person name="Liu H."/>
            <person name="Zhao H."/>
            <person name="Xu D."/>
            <person name="Zhang Y."/>
        </authorList>
    </citation>
    <scope>NUCLEOTIDE SEQUENCE [LARGE SCALE GENOMIC DNA]</scope>
    <source>
        <strain evidence="2">cv. Yunnan</strain>
        <tissue evidence="1">Leaves</tissue>
    </source>
</reference>
<accession>A0ACB9JLU4</accession>
<proteinExistence type="predicted"/>
<organism evidence="1 2">
    <name type="scientific">Smallanthus sonchifolius</name>
    <dbReference type="NCBI Taxonomy" id="185202"/>
    <lineage>
        <taxon>Eukaryota</taxon>
        <taxon>Viridiplantae</taxon>
        <taxon>Streptophyta</taxon>
        <taxon>Embryophyta</taxon>
        <taxon>Tracheophyta</taxon>
        <taxon>Spermatophyta</taxon>
        <taxon>Magnoliopsida</taxon>
        <taxon>eudicotyledons</taxon>
        <taxon>Gunneridae</taxon>
        <taxon>Pentapetalae</taxon>
        <taxon>asterids</taxon>
        <taxon>campanulids</taxon>
        <taxon>Asterales</taxon>
        <taxon>Asteraceae</taxon>
        <taxon>Asteroideae</taxon>
        <taxon>Heliantheae alliance</taxon>
        <taxon>Millerieae</taxon>
        <taxon>Smallanthus</taxon>
    </lineage>
</organism>
<evidence type="ECO:0000313" key="1">
    <source>
        <dbReference type="EMBL" id="KAI3821294.1"/>
    </source>
</evidence>
<evidence type="ECO:0000313" key="2">
    <source>
        <dbReference type="Proteomes" id="UP001056120"/>
    </source>
</evidence>
<reference evidence="2" key="1">
    <citation type="journal article" date="2022" name="Mol. Ecol. Resour.">
        <title>The genomes of chicory, endive, great burdock and yacon provide insights into Asteraceae palaeo-polyploidization history and plant inulin production.</title>
        <authorList>
            <person name="Fan W."/>
            <person name="Wang S."/>
            <person name="Wang H."/>
            <person name="Wang A."/>
            <person name="Jiang F."/>
            <person name="Liu H."/>
            <person name="Zhao H."/>
            <person name="Xu D."/>
            <person name="Zhang Y."/>
        </authorList>
    </citation>
    <scope>NUCLEOTIDE SEQUENCE [LARGE SCALE GENOMIC DNA]</scope>
    <source>
        <strain evidence="2">cv. Yunnan</strain>
    </source>
</reference>
<dbReference type="Proteomes" id="UP001056120">
    <property type="component" value="Linkage Group LG03"/>
</dbReference>
<dbReference type="EMBL" id="CM042020">
    <property type="protein sequence ID" value="KAI3821294.1"/>
    <property type="molecule type" value="Genomic_DNA"/>
</dbReference>
<comment type="caution">
    <text evidence="1">The sequence shown here is derived from an EMBL/GenBank/DDBJ whole genome shotgun (WGS) entry which is preliminary data.</text>
</comment>